<dbReference type="PANTHER" id="PTHR46121:SF4">
    <property type="entry name" value="STEROIDOGENIC ACUTE REGULATORY PROTEIN-LIKE"/>
    <property type="match status" value="1"/>
</dbReference>
<keyword evidence="4" id="KW-1133">Transmembrane helix</keyword>
<organism evidence="7 8">
    <name type="scientific">Microctonus aethiopoides</name>
    <dbReference type="NCBI Taxonomy" id="144406"/>
    <lineage>
        <taxon>Eukaryota</taxon>
        <taxon>Metazoa</taxon>
        <taxon>Ecdysozoa</taxon>
        <taxon>Arthropoda</taxon>
        <taxon>Hexapoda</taxon>
        <taxon>Insecta</taxon>
        <taxon>Pterygota</taxon>
        <taxon>Neoptera</taxon>
        <taxon>Endopterygota</taxon>
        <taxon>Hymenoptera</taxon>
        <taxon>Apocrita</taxon>
        <taxon>Ichneumonoidea</taxon>
        <taxon>Braconidae</taxon>
        <taxon>Euphorinae</taxon>
        <taxon>Microctonus</taxon>
    </lineage>
</organism>
<dbReference type="Pfam" id="PF10457">
    <property type="entry name" value="MENTAL"/>
    <property type="match status" value="1"/>
</dbReference>
<evidence type="ECO:0008006" key="9">
    <source>
        <dbReference type="Google" id="ProtNLM"/>
    </source>
</evidence>
<dbReference type="Pfam" id="PF01852">
    <property type="entry name" value="START"/>
    <property type="match status" value="1"/>
</dbReference>
<accession>A0AA39C4D4</accession>
<dbReference type="PANTHER" id="PTHR46121">
    <property type="entry name" value="STEROIDOGENIC ACUTE REGULATORY PROTEIN-LIKE"/>
    <property type="match status" value="1"/>
</dbReference>
<evidence type="ECO:0000256" key="1">
    <source>
        <dbReference type="ARBA" id="ARBA00004141"/>
    </source>
</evidence>
<reference evidence="7" key="1">
    <citation type="journal article" date="2023" name="bioRxiv">
        <title>Scaffold-level genome assemblies of two parasitoid biocontrol wasps reveal the parthenogenesis mechanism and an associated novel virus.</title>
        <authorList>
            <person name="Inwood S."/>
            <person name="Skelly J."/>
            <person name="Guhlin J."/>
            <person name="Harrop T."/>
            <person name="Goldson S."/>
            <person name="Dearden P."/>
        </authorList>
    </citation>
    <scope>NUCLEOTIDE SEQUENCE</scope>
    <source>
        <strain evidence="7">Irish</strain>
        <tissue evidence="7">Whole body</tissue>
    </source>
</reference>
<evidence type="ECO:0000259" key="5">
    <source>
        <dbReference type="PROSITE" id="PS50848"/>
    </source>
</evidence>
<dbReference type="InterPro" id="IPR023393">
    <property type="entry name" value="START-like_dom_sf"/>
</dbReference>
<proteinExistence type="predicted"/>
<feature type="domain" description="START" evidence="5">
    <location>
        <begin position="300"/>
        <end position="487"/>
    </location>
</feature>
<dbReference type="GO" id="GO:0005789">
    <property type="term" value="C:endoplasmic reticulum membrane"/>
    <property type="evidence" value="ECO:0007669"/>
    <property type="project" value="TreeGrafter"/>
</dbReference>
<dbReference type="PROSITE" id="PS50848">
    <property type="entry name" value="START"/>
    <property type="match status" value="1"/>
</dbReference>
<feature type="transmembrane region" description="Helical" evidence="4">
    <location>
        <begin position="107"/>
        <end position="127"/>
    </location>
</feature>
<comment type="caution">
    <text evidence="7">The sequence shown here is derived from an EMBL/GenBank/DDBJ whole genome shotgun (WGS) entry which is preliminary data.</text>
</comment>
<keyword evidence="2 4" id="KW-0812">Transmembrane</keyword>
<evidence type="ECO:0000313" key="8">
    <source>
        <dbReference type="Proteomes" id="UP001168990"/>
    </source>
</evidence>
<dbReference type="AlphaFoldDB" id="A0AA39C4D4"/>
<dbReference type="GO" id="GO:0140284">
    <property type="term" value="C:endoplasmic reticulum-endosome membrane contact site"/>
    <property type="evidence" value="ECO:0007669"/>
    <property type="project" value="TreeGrafter"/>
</dbReference>
<dbReference type="GO" id="GO:0031902">
    <property type="term" value="C:late endosome membrane"/>
    <property type="evidence" value="ECO:0007669"/>
    <property type="project" value="TreeGrafter"/>
</dbReference>
<comment type="subcellular location">
    <subcellularLocation>
        <location evidence="1">Membrane</location>
        <topology evidence="1">Multi-pass membrane protein</topology>
    </subcellularLocation>
</comment>
<dbReference type="Gene3D" id="3.30.530.20">
    <property type="match status" value="1"/>
</dbReference>
<dbReference type="InterPro" id="IPR019498">
    <property type="entry name" value="MENTAL"/>
</dbReference>
<dbReference type="EMBL" id="JAQQBS010001425">
    <property type="protein sequence ID" value="KAK0157706.1"/>
    <property type="molecule type" value="Genomic_DNA"/>
</dbReference>
<feature type="transmembrane region" description="Helical" evidence="4">
    <location>
        <begin position="133"/>
        <end position="154"/>
    </location>
</feature>
<evidence type="ECO:0000256" key="3">
    <source>
        <dbReference type="ARBA" id="ARBA00023136"/>
    </source>
</evidence>
<evidence type="ECO:0000256" key="4">
    <source>
        <dbReference type="SAM" id="Phobius"/>
    </source>
</evidence>
<evidence type="ECO:0000259" key="6">
    <source>
        <dbReference type="PROSITE" id="PS51439"/>
    </source>
</evidence>
<sequence>MMTEEDRHQLRAAAENLLSGSLQSQRSLYPQRSISSINREYIITENLIAGTRPNGRMSNVRRFFCLLITFDLLFTCLMWLICTTIAGENISTAFIEQVLHYRIQSSLFDVVMAAVCRFIILLLFYALLYMDHWIIVALTTTSTCAFTGAKVYFFEWNNVQQPGFQALLIMTSFVLAWAEAWYFDCRVVPQEIQARDWLNSPLMDTVDNERTSLLRNSHYNGPLNRGPENAGNFFTPMDSPTHSDDEEIVPKNLQKTATDDNFLNVLQTLPSLSEKEIDEYNNKARLLVNQSYELLTSNEWQKLNTTSAGDVVSVLSNDYGKILKIEGVIDAPAIELVDRLYNNIEDMPSWNKDVSLVKKIETINLNTDIIYQSTKTYGAGLIGPRDFITLRHRNKCGNYYMTSGISVKINLPHRKNHVRGENGIVCFATEKFENDDDNNAENKCHVTWILHANLNIWLPQRVIDKSLASTLEKMMGSVRYYVYQSSNTSG</sequence>
<dbReference type="InterPro" id="IPR002913">
    <property type="entry name" value="START_lipid-bd_dom"/>
</dbReference>
<dbReference type="InterPro" id="IPR000799">
    <property type="entry name" value="StAR-like"/>
</dbReference>
<dbReference type="PROSITE" id="PS51439">
    <property type="entry name" value="MENTAL"/>
    <property type="match status" value="1"/>
</dbReference>
<dbReference type="Proteomes" id="UP001168990">
    <property type="component" value="Unassembled WGS sequence"/>
</dbReference>
<dbReference type="SUPFAM" id="SSF55961">
    <property type="entry name" value="Bet v1-like"/>
    <property type="match status" value="1"/>
</dbReference>
<reference evidence="7" key="2">
    <citation type="submission" date="2023-03" db="EMBL/GenBank/DDBJ databases">
        <authorList>
            <person name="Inwood S.N."/>
            <person name="Skelly J.G."/>
            <person name="Guhlin J."/>
            <person name="Harrop T.W.R."/>
            <person name="Goldson S.G."/>
            <person name="Dearden P.K."/>
        </authorList>
    </citation>
    <scope>NUCLEOTIDE SEQUENCE</scope>
    <source>
        <strain evidence="7">Irish</strain>
        <tissue evidence="7">Whole body</tissue>
    </source>
</reference>
<feature type="domain" description="MENTAL" evidence="6">
    <location>
        <begin position="57"/>
        <end position="233"/>
    </location>
</feature>
<keyword evidence="3 4" id="KW-0472">Membrane</keyword>
<feature type="transmembrane region" description="Helical" evidence="4">
    <location>
        <begin position="63"/>
        <end position="86"/>
    </location>
</feature>
<dbReference type="InterPro" id="IPR051869">
    <property type="entry name" value="STARD3"/>
</dbReference>
<dbReference type="GO" id="GO:0005765">
    <property type="term" value="C:lysosomal membrane"/>
    <property type="evidence" value="ECO:0007669"/>
    <property type="project" value="TreeGrafter"/>
</dbReference>
<evidence type="ECO:0000313" key="7">
    <source>
        <dbReference type="EMBL" id="KAK0157706.1"/>
    </source>
</evidence>
<protein>
    <recommendedName>
        <fullName evidence="9">StAR-related lipid transfer protein 3</fullName>
    </recommendedName>
</protein>
<gene>
    <name evidence="7" type="ORF">PV328_011410</name>
</gene>
<dbReference type="GO" id="GO:0099044">
    <property type="term" value="P:vesicle tethering to endoplasmic reticulum"/>
    <property type="evidence" value="ECO:0007669"/>
    <property type="project" value="TreeGrafter"/>
</dbReference>
<dbReference type="GO" id="GO:0008289">
    <property type="term" value="F:lipid binding"/>
    <property type="evidence" value="ECO:0007669"/>
    <property type="project" value="InterPro"/>
</dbReference>
<dbReference type="PRINTS" id="PR00978">
    <property type="entry name" value="STARPROTEIN"/>
</dbReference>
<evidence type="ECO:0000256" key="2">
    <source>
        <dbReference type="ARBA" id="ARBA00022692"/>
    </source>
</evidence>
<keyword evidence="8" id="KW-1185">Reference proteome</keyword>
<dbReference type="SMART" id="SM00234">
    <property type="entry name" value="START"/>
    <property type="match status" value="1"/>
</dbReference>
<name>A0AA39C4D4_9HYME</name>